<name>A0A7J7ID57_9RHOD</name>
<comment type="similarity">
    <text evidence="1">Belongs to the SF3B1 family.</text>
</comment>
<dbReference type="EMBL" id="VWRR01000019">
    <property type="protein sequence ID" value="KAF6000477.1"/>
    <property type="molecule type" value="Genomic_DNA"/>
</dbReference>
<keyword evidence="5" id="KW-1185">Reference proteome</keyword>
<dbReference type="GO" id="GO:0003729">
    <property type="term" value="F:mRNA binding"/>
    <property type="evidence" value="ECO:0007669"/>
    <property type="project" value="InterPro"/>
</dbReference>
<evidence type="ECO:0000256" key="1">
    <source>
        <dbReference type="ARBA" id="ARBA00005754"/>
    </source>
</evidence>
<dbReference type="InterPro" id="IPR038737">
    <property type="entry name" value="SF3b_su1-like"/>
</dbReference>
<keyword evidence="2" id="KW-0747">Spliceosome</keyword>
<keyword evidence="2" id="KW-0508">mRNA splicing</keyword>
<gene>
    <name evidence="4" type="primary">SF3B1_1</name>
    <name evidence="4" type="ORF">F1559_000043</name>
</gene>
<dbReference type="GO" id="GO:0005681">
    <property type="term" value="C:spliceosomal complex"/>
    <property type="evidence" value="ECO:0007669"/>
    <property type="project" value="UniProtKB-KW"/>
</dbReference>
<accession>A0A7J7ID57</accession>
<comment type="caution">
    <text evidence="4">The sequence shown here is derived from an EMBL/GenBank/DDBJ whole genome shotgun (WGS) entry which is preliminary data.</text>
</comment>
<reference evidence="4 5" key="1">
    <citation type="journal article" date="2020" name="J. Phycol.">
        <title>Comparative genome analysis reveals Cyanidiococcus gen. nov., a new extremophilic red algal genus sister to Cyanidioschyzon (Cyanidioschyzonaceae, Rhodophyta).</title>
        <authorList>
            <person name="Liu S.-L."/>
            <person name="Chiang Y.-R."/>
            <person name="Yoon H.S."/>
            <person name="Fu H.-Y."/>
        </authorList>
    </citation>
    <scope>NUCLEOTIDE SEQUENCE [LARGE SCALE GENOMIC DNA]</scope>
    <source>
        <strain evidence="4 5">THAL066</strain>
    </source>
</reference>
<dbReference type="Proteomes" id="UP000530660">
    <property type="component" value="Unassembled WGS sequence"/>
</dbReference>
<proteinExistence type="inferred from homology"/>
<evidence type="ECO:0000256" key="2">
    <source>
        <dbReference type="ARBA" id="ARBA00022728"/>
    </source>
</evidence>
<dbReference type="InterPro" id="IPR011989">
    <property type="entry name" value="ARM-like"/>
</dbReference>
<dbReference type="OrthoDB" id="827at2759"/>
<dbReference type="PANTHER" id="PTHR12097">
    <property type="entry name" value="SPLICING FACTOR 3B, SUBUNIT 1-RELATED"/>
    <property type="match status" value="1"/>
</dbReference>
<keyword evidence="2" id="KW-0507">mRNA processing</keyword>
<evidence type="ECO:0000313" key="4">
    <source>
        <dbReference type="EMBL" id="KAF6000477.1"/>
    </source>
</evidence>
<evidence type="ECO:0000313" key="5">
    <source>
        <dbReference type="Proteomes" id="UP000530660"/>
    </source>
</evidence>
<dbReference type="AlphaFoldDB" id="A0A7J7ID57"/>
<dbReference type="SUPFAM" id="SSF48371">
    <property type="entry name" value="ARM repeat"/>
    <property type="match status" value="1"/>
</dbReference>
<dbReference type="GO" id="GO:0000245">
    <property type="term" value="P:spliceosomal complex assembly"/>
    <property type="evidence" value="ECO:0007669"/>
    <property type="project" value="InterPro"/>
</dbReference>
<sequence>MNVSIVSNVEADHCTETVATEETVAPLLPPPRKRTRWDEATSFAPESRDHHDLPENGQEALASLNGREGKAPVETAALPEAVRGWCRTATDETFARRALSKGVAPEHTLRALLQFKNAADASERKAALRVLTTSLEHKRQADAVFGALIDLWQHDDWKASALLALERALPRLVAAAGQQIKPYASALLEVAILGRMDAAPKIPEPFTSRSAKRSAVASAADTVHERALDIHSPTCIAFIKTLSEHAGLAVMIQAVRPWFESPDNQVRQHSARIIALLACIWGFGTLEALLESMLRSQRYGPLPRETAALALCSIALMDGPSVRAHLPTLVRMAQRALVDPEPLVKLAGARAVSALAATASLSEAVLLEPLRAPLWDGVRLYRDRTLTAFLAAAVAIISSMDDRERAYQARSLLTPTMQAMRSTCPVRILEQLLELGQFPPELFMSQVLPEFHEMCFIKPERAVLQTASHHGGRRRLARVAALLAEDLGAAAVLTDQVLRCLSDPSVPATVGSLALETTRHVLAATDGGYDLSPADDQRLVQGLLQWLQAPAPTPYHTIVSIAESLGERLVPWLETLGHLAMARLQSPNGSTRTEAARLVSLLVPIWSRFGQVEVLGRLGTVLAACYSEVYPEALARLLEALATILDALATELQPRHVPFAEILSRLTLVLRNPAKEVQAAAAYLVMVIARHAGRSIPDTAWLRVAHEMRDTLGAQRRRVRYRAVEAYGWVARVLGRMETLVGPLLSVLQQSDRSMRIAAAVALAIAAAQDLGGVLPLLLDAYITEEDKHVQTGVIKAIGFLCSFTGAVKRVWDPVQVYAVTRLLESALVERYETHRQVACETVGHFALALVDQGYEEALVHLLNHVWPNYIALGAEVTDSHLTHAVEFAVRALGVALGAGVLHQYLAQGLFHPAKAVRGLYWPVQRWLGDYFGGMSSSSNCLFALTGPECPEACL</sequence>
<organism evidence="4 5">
    <name type="scientific">Cyanidiococcus yangmingshanensis</name>
    <dbReference type="NCBI Taxonomy" id="2690220"/>
    <lineage>
        <taxon>Eukaryota</taxon>
        <taxon>Rhodophyta</taxon>
        <taxon>Bangiophyceae</taxon>
        <taxon>Cyanidiales</taxon>
        <taxon>Cyanidiaceae</taxon>
        <taxon>Cyanidiococcus</taxon>
    </lineage>
</organism>
<dbReference type="InterPro" id="IPR016024">
    <property type="entry name" value="ARM-type_fold"/>
</dbReference>
<dbReference type="Gene3D" id="1.25.10.10">
    <property type="entry name" value="Leucine-rich Repeat Variant"/>
    <property type="match status" value="3"/>
</dbReference>
<evidence type="ECO:0000256" key="3">
    <source>
        <dbReference type="SAM" id="MobiDB-lite"/>
    </source>
</evidence>
<protein>
    <submittedName>
        <fullName evidence="4">Splicing factor 3B subunit 1</fullName>
    </submittedName>
</protein>
<feature type="region of interest" description="Disordered" evidence="3">
    <location>
        <begin position="29"/>
        <end position="55"/>
    </location>
</feature>